<gene>
    <name evidence="6" type="ORF">FA13DRAFT_1883877</name>
</gene>
<dbReference type="SUPFAM" id="SSF53098">
    <property type="entry name" value="Ribonuclease H-like"/>
    <property type="match status" value="1"/>
</dbReference>
<proteinExistence type="predicted"/>
<comment type="caution">
    <text evidence="6">The sequence shown here is derived from an EMBL/GenBank/DDBJ whole genome shotgun (WGS) entry which is preliminary data.</text>
</comment>
<keyword evidence="7" id="KW-1185">Reference proteome</keyword>
<keyword evidence="3" id="KW-0863">Zinc-finger</keyword>
<dbReference type="PANTHER" id="PTHR46481">
    <property type="entry name" value="ZINC FINGER BED DOMAIN-CONTAINING PROTEIN 4"/>
    <property type="match status" value="1"/>
</dbReference>
<organism evidence="6 7">
    <name type="scientific">Coprinellus micaceus</name>
    <name type="common">Glistening ink-cap mushroom</name>
    <name type="synonym">Coprinus micaceus</name>
    <dbReference type="NCBI Taxonomy" id="71717"/>
    <lineage>
        <taxon>Eukaryota</taxon>
        <taxon>Fungi</taxon>
        <taxon>Dikarya</taxon>
        <taxon>Basidiomycota</taxon>
        <taxon>Agaricomycotina</taxon>
        <taxon>Agaricomycetes</taxon>
        <taxon>Agaricomycetidae</taxon>
        <taxon>Agaricales</taxon>
        <taxon>Agaricineae</taxon>
        <taxon>Psathyrellaceae</taxon>
        <taxon>Coprinellus</taxon>
    </lineage>
</organism>
<evidence type="ECO:0000256" key="5">
    <source>
        <dbReference type="ARBA" id="ARBA00023242"/>
    </source>
</evidence>
<comment type="subcellular location">
    <subcellularLocation>
        <location evidence="1">Nucleus</location>
    </subcellularLocation>
</comment>
<keyword evidence="5" id="KW-0539">Nucleus</keyword>
<dbReference type="OrthoDB" id="2790258at2759"/>
<keyword evidence="2" id="KW-0479">Metal-binding</keyword>
<dbReference type="Proteomes" id="UP000298030">
    <property type="component" value="Unassembled WGS sequence"/>
</dbReference>
<dbReference type="InterPro" id="IPR052035">
    <property type="entry name" value="ZnF_BED_domain_contain"/>
</dbReference>
<accession>A0A4Y7T080</accession>
<name>A0A4Y7T080_COPMI</name>
<dbReference type="InterPro" id="IPR012337">
    <property type="entry name" value="RNaseH-like_sf"/>
</dbReference>
<evidence type="ECO:0000256" key="3">
    <source>
        <dbReference type="ARBA" id="ARBA00022771"/>
    </source>
</evidence>
<evidence type="ECO:0000313" key="6">
    <source>
        <dbReference type="EMBL" id="TEB27308.1"/>
    </source>
</evidence>
<dbReference type="AlphaFoldDB" id="A0A4Y7T080"/>
<evidence type="ECO:0000256" key="1">
    <source>
        <dbReference type="ARBA" id="ARBA00004123"/>
    </source>
</evidence>
<reference evidence="6 7" key="1">
    <citation type="journal article" date="2019" name="Nat. Ecol. Evol.">
        <title>Megaphylogeny resolves global patterns of mushroom evolution.</title>
        <authorList>
            <person name="Varga T."/>
            <person name="Krizsan K."/>
            <person name="Foldi C."/>
            <person name="Dima B."/>
            <person name="Sanchez-Garcia M."/>
            <person name="Sanchez-Ramirez S."/>
            <person name="Szollosi G.J."/>
            <person name="Szarkandi J.G."/>
            <person name="Papp V."/>
            <person name="Albert L."/>
            <person name="Andreopoulos W."/>
            <person name="Angelini C."/>
            <person name="Antonin V."/>
            <person name="Barry K.W."/>
            <person name="Bougher N.L."/>
            <person name="Buchanan P."/>
            <person name="Buyck B."/>
            <person name="Bense V."/>
            <person name="Catcheside P."/>
            <person name="Chovatia M."/>
            <person name="Cooper J."/>
            <person name="Damon W."/>
            <person name="Desjardin D."/>
            <person name="Finy P."/>
            <person name="Geml J."/>
            <person name="Haridas S."/>
            <person name="Hughes K."/>
            <person name="Justo A."/>
            <person name="Karasinski D."/>
            <person name="Kautmanova I."/>
            <person name="Kiss B."/>
            <person name="Kocsube S."/>
            <person name="Kotiranta H."/>
            <person name="LaButti K.M."/>
            <person name="Lechner B.E."/>
            <person name="Liimatainen K."/>
            <person name="Lipzen A."/>
            <person name="Lukacs Z."/>
            <person name="Mihaltcheva S."/>
            <person name="Morgado L.N."/>
            <person name="Niskanen T."/>
            <person name="Noordeloos M.E."/>
            <person name="Ohm R.A."/>
            <person name="Ortiz-Santana B."/>
            <person name="Ovrebo C."/>
            <person name="Racz N."/>
            <person name="Riley R."/>
            <person name="Savchenko A."/>
            <person name="Shiryaev A."/>
            <person name="Soop K."/>
            <person name="Spirin V."/>
            <person name="Szebenyi C."/>
            <person name="Tomsovsky M."/>
            <person name="Tulloss R.E."/>
            <person name="Uehling J."/>
            <person name="Grigoriev I.V."/>
            <person name="Vagvolgyi C."/>
            <person name="Papp T."/>
            <person name="Martin F.M."/>
            <person name="Miettinen O."/>
            <person name="Hibbett D.S."/>
            <person name="Nagy L.G."/>
        </authorList>
    </citation>
    <scope>NUCLEOTIDE SEQUENCE [LARGE SCALE GENOMIC DNA]</scope>
    <source>
        <strain evidence="6 7">FP101781</strain>
    </source>
</reference>
<dbReference type="EMBL" id="QPFP01000041">
    <property type="protein sequence ID" value="TEB27308.1"/>
    <property type="molecule type" value="Genomic_DNA"/>
</dbReference>
<evidence type="ECO:0000313" key="7">
    <source>
        <dbReference type="Proteomes" id="UP000298030"/>
    </source>
</evidence>
<dbReference type="PANTHER" id="PTHR46481:SF10">
    <property type="entry name" value="ZINC FINGER BED DOMAIN-CONTAINING PROTEIN 39"/>
    <property type="match status" value="1"/>
</dbReference>
<dbReference type="GO" id="GO:0008270">
    <property type="term" value="F:zinc ion binding"/>
    <property type="evidence" value="ECO:0007669"/>
    <property type="project" value="UniProtKB-KW"/>
</dbReference>
<sequence length="267" mass="29762">MAMEQIKRELQALEIPFDISGNQICCFTHIVNLAVKAGLIHLTELCVSDEELDEGTRALVENPMYASLLQGDHVKCGHQLAAFIRDSGLQREDFEAVIQKGNEEGSWGTDQDGNPIQLCVVGLLKDVDTRWSSTFLMIDRVIELRLAIPAFFKLDKYQSYTATHRMSEEQFAILNNIRLFLGLFDVVQELVSAEKTPTLSFVLPMYKKLLTMLEDLKSVLLEIASAISSSQTKLQGYLNNACSSPAYTMAIGMLYGHRVPALCLPGL</sequence>
<evidence type="ECO:0000256" key="2">
    <source>
        <dbReference type="ARBA" id="ARBA00022723"/>
    </source>
</evidence>
<evidence type="ECO:0000256" key="4">
    <source>
        <dbReference type="ARBA" id="ARBA00022833"/>
    </source>
</evidence>
<dbReference type="GO" id="GO:0005634">
    <property type="term" value="C:nucleus"/>
    <property type="evidence" value="ECO:0007669"/>
    <property type="project" value="UniProtKB-SubCell"/>
</dbReference>
<protein>
    <submittedName>
        <fullName evidence="6">Uncharacterized protein</fullName>
    </submittedName>
</protein>
<keyword evidence="4" id="KW-0862">Zinc</keyword>